<evidence type="ECO:0000256" key="3">
    <source>
        <dbReference type="ARBA" id="ARBA00008281"/>
    </source>
</evidence>
<dbReference type="RefSeq" id="WP_009837750.1">
    <property type="nucleotide sequence ID" value="NZ_AAOH01000002.1"/>
</dbReference>
<keyword evidence="11" id="KW-0732">Signal</keyword>
<comment type="function">
    <text evidence="1 10">Controls the rotational direction of flagella during chemotaxis.</text>
</comment>
<dbReference type="eggNOG" id="COG1580">
    <property type="taxonomic scope" value="Bacteria"/>
</dbReference>
<evidence type="ECO:0000256" key="9">
    <source>
        <dbReference type="ARBA" id="ARBA00023136"/>
    </source>
</evidence>
<dbReference type="EMBL" id="AAOH01000002">
    <property type="protein sequence ID" value="EAR29877.1"/>
    <property type="molecule type" value="Genomic_DNA"/>
</dbReference>
<organism evidence="12 13">
    <name type="scientific">Pseudoalteromonas tunicata D2</name>
    <dbReference type="NCBI Taxonomy" id="87626"/>
    <lineage>
        <taxon>Bacteria</taxon>
        <taxon>Pseudomonadati</taxon>
        <taxon>Pseudomonadota</taxon>
        <taxon>Gammaproteobacteria</taxon>
        <taxon>Alteromonadales</taxon>
        <taxon>Pseudoalteromonadaceae</taxon>
        <taxon>Pseudoalteromonas</taxon>
    </lineage>
</organism>
<name>A4C7C3_9GAMM</name>
<comment type="similarity">
    <text evidence="3 10">Belongs to the FliL family.</text>
</comment>
<evidence type="ECO:0000256" key="1">
    <source>
        <dbReference type="ARBA" id="ARBA00002254"/>
    </source>
</evidence>
<dbReference type="GO" id="GO:0071978">
    <property type="term" value="P:bacterial-type flagellum-dependent swarming motility"/>
    <property type="evidence" value="ECO:0007669"/>
    <property type="project" value="TreeGrafter"/>
</dbReference>
<protein>
    <recommendedName>
        <fullName evidence="10">Flagellar protein FliL</fullName>
    </recommendedName>
</protein>
<dbReference type="Proteomes" id="UP000006201">
    <property type="component" value="Unassembled WGS sequence"/>
</dbReference>
<keyword evidence="12" id="KW-0966">Cell projection</keyword>
<evidence type="ECO:0000313" key="13">
    <source>
        <dbReference type="Proteomes" id="UP000006201"/>
    </source>
</evidence>
<dbReference type="HOGENOM" id="CLU_099018_10_2_6"/>
<proteinExistence type="inferred from homology"/>
<dbReference type="OrthoDB" id="5588622at2"/>
<keyword evidence="8" id="KW-1133">Transmembrane helix</keyword>
<dbReference type="GO" id="GO:0006935">
    <property type="term" value="P:chemotaxis"/>
    <property type="evidence" value="ECO:0007669"/>
    <property type="project" value="UniProtKB-KW"/>
</dbReference>
<feature type="signal peptide" evidence="11">
    <location>
        <begin position="1"/>
        <end position="22"/>
    </location>
</feature>
<keyword evidence="9 10" id="KW-0472">Membrane</keyword>
<dbReference type="GO" id="GO:0005886">
    <property type="term" value="C:plasma membrane"/>
    <property type="evidence" value="ECO:0007669"/>
    <property type="project" value="UniProtKB-SubCell"/>
</dbReference>
<evidence type="ECO:0000256" key="2">
    <source>
        <dbReference type="ARBA" id="ARBA00004162"/>
    </source>
</evidence>
<keyword evidence="12" id="KW-0282">Flagellum</keyword>
<keyword evidence="4" id="KW-1003">Cell membrane</keyword>
<keyword evidence="12" id="KW-0969">Cilium</keyword>
<evidence type="ECO:0000313" key="12">
    <source>
        <dbReference type="EMBL" id="EAR29877.1"/>
    </source>
</evidence>
<dbReference type="InterPro" id="IPR005503">
    <property type="entry name" value="FliL"/>
</dbReference>
<comment type="subcellular location">
    <subcellularLocation>
        <location evidence="10">Cell inner membrane</location>
    </subcellularLocation>
    <subcellularLocation>
        <location evidence="2">Cell membrane</location>
        <topology evidence="2">Single-pass membrane protein</topology>
    </subcellularLocation>
</comment>
<keyword evidence="7 10" id="KW-0283">Flagellar rotation</keyword>
<dbReference type="STRING" id="87626.PTD2_13694"/>
<dbReference type="Pfam" id="PF03748">
    <property type="entry name" value="FliL"/>
    <property type="match status" value="1"/>
</dbReference>
<dbReference type="GO" id="GO:0009425">
    <property type="term" value="C:bacterial-type flagellum basal body"/>
    <property type="evidence" value="ECO:0007669"/>
    <property type="project" value="InterPro"/>
</dbReference>
<keyword evidence="6" id="KW-0812">Transmembrane</keyword>
<sequence length="131" mass="14915">MRSLAVLLCAIGIQFTSLNSYAASNYGYYGFEPDVITNYIGASNKKMGYVRVTVELMLQDMANLAVVEHHDPLLRDAIVEILSKEPEDKIKSLTGREEIRKKCVEAVKKLLKEETGNEIIRDILFTKYLYH</sequence>
<gene>
    <name evidence="12" type="ORF">PTD2_13694</name>
</gene>
<evidence type="ECO:0000256" key="5">
    <source>
        <dbReference type="ARBA" id="ARBA00022500"/>
    </source>
</evidence>
<evidence type="ECO:0000256" key="11">
    <source>
        <dbReference type="SAM" id="SignalP"/>
    </source>
</evidence>
<evidence type="ECO:0000256" key="4">
    <source>
        <dbReference type="ARBA" id="ARBA00022475"/>
    </source>
</evidence>
<dbReference type="PANTHER" id="PTHR35091">
    <property type="entry name" value="FLAGELLAR PROTEIN FLIL"/>
    <property type="match status" value="1"/>
</dbReference>
<dbReference type="AlphaFoldDB" id="A4C7C3"/>
<evidence type="ECO:0000256" key="6">
    <source>
        <dbReference type="ARBA" id="ARBA00022692"/>
    </source>
</evidence>
<evidence type="ECO:0000256" key="10">
    <source>
        <dbReference type="RuleBase" id="RU364125"/>
    </source>
</evidence>
<keyword evidence="5 10" id="KW-0145">Chemotaxis</keyword>
<comment type="caution">
    <text evidence="12">The sequence shown here is derived from an EMBL/GenBank/DDBJ whole genome shotgun (WGS) entry which is preliminary data.</text>
</comment>
<feature type="chain" id="PRO_5002667050" description="Flagellar protein FliL" evidence="11">
    <location>
        <begin position="23"/>
        <end position="131"/>
    </location>
</feature>
<reference evidence="12 13" key="1">
    <citation type="submission" date="2006-02" db="EMBL/GenBank/DDBJ databases">
        <authorList>
            <person name="Moran M.A."/>
            <person name="Kjelleberg S."/>
            <person name="Egan S."/>
            <person name="Saunders N."/>
            <person name="Thomas T."/>
            <person name="Ferriera S."/>
            <person name="Johnson J."/>
            <person name="Kravitz S."/>
            <person name="Halpern A."/>
            <person name="Remington K."/>
            <person name="Beeson K."/>
            <person name="Tran B."/>
            <person name="Rogers Y.-H."/>
            <person name="Friedman R."/>
            <person name="Venter J.C."/>
        </authorList>
    </citation>
    <scope>NUCLEOTIDE SEQUENCE [LARGE SCALE GENOMIC DNA]</scope>
    <source>
        <strain evidence="12 13">D2</strain>
    </source>
</reference>
<evidence type="ECO:0000256" key="8">
    <source>
        <dbReference type="ARBA" id="ARBA00022989"/>
    </source>
</evidence>
<dbReference type="PANTHER" id="PTHR35091:SF5">
    <property type="entry name" value="FLAGELLAR PROTEIN FLIL"/>
    <property type="match status" value="1"/>
</dbReference>
<keyword evidence="13" id="KW-1185">Reference proteome</keyword>
<accession>A4C7C3</accession>
<keyword evidence="10" id="KW-0997">Cell inner membrane</keyword>
<evidence type="ECO:0000256" key="7">
    <source>
        <dbReference type="ARBA" id="ARBA00022779"/>
    </source>
</evidence>